<dbReference type="InterPro" id="IPR027417">
    <property type="entry name" value="P-loop_NTPase"/>
</dbReference>
<evidence type="ECO:0000313" key="2">
    <source>
        <dbReference type="EMBL" id="NKY96576.1"/>
    </source>
</evidence>
<gene>
    <name evidence="2" type="ORF">HGB44_02650</name>
</gene>
<keyword evidence="2" id="KW-0067">ATP-binding</keyword>
<keyword evidence="3" id="KW-1185">Reference proteome</keyword>
<dbReference type="Proteomes" id="UP000553209">
    <property type="component" value="Unassembled WGS sequence"/>
</dbReference>
<feature type="domain" description="Helicase ATP-binding" evidence="1">
    <location>
        <begin position="1"/>
        <end position="296"/>
    </location>
</feature>
<accession>A0A7X6M8K9</accession>
<dbReference type="GO" id="GO:0004386">
    <property type="term" value="F:helicase activity"/>
    <property type="evidence" value="ECO:0007669"/>
    <property type="project" value="UniProtKB-KW"/>
</dbReference>
<keyword evidence="2" id="KW-0547">Nucleotide-binding</keyword>
<dbReference type="SMART" id="SM00487">
    <property type="entry name" value="DEXDc"/>
    <property type="match status" value="1"/>
</dbReference>
<dbReference type="RefSeq" id="WP_061079984.1">
    <property type="nucleotide sequence ID" value="NZ_JAAXPG010000002.1"/>
</dbReference>
<evidence type="ECO:0000313" key="3">
    <source>
        <dbReference type="Proteomes" id="UP000553209"/>
    </source>
</evidence>
<proteinExistence type="predicted"/>
<dbReference type="AlphaFoldDB" id="A0A7X6M8K9"/>
<dbReference type="InterPro" id="IPR014001">
    <property type="entry name" value="Helicase_ATP-bd"/>
</dbReference>
<keyword evidence="2" id="KW-0347">Helicase</keyword>
<dbReference type="PANTHER" id="PTHR10799">
    <property type="entry name" value="SNF2/RAD54 HELICASE FAMILY"/>
    <property type="match status" value="1"/>
</dbReference>
<dbReference type="InterPro" id="IPR038718">
    <property type="entry name" value="SNF2-like_sf"/>
</dbReference>
<dbReference type="Gene3D" id="3.40.50.10810">
    <property type="entry name" value="Tandem AAA-ATPase domain"/>
    <property type="match status" value="2"/>
</dbReference>
<organism evidence="2 3">
    <name type="scientific">Nocardiopsis alborubida</name>
    <dbReference type="NCBI Taxonomy" id="146802"/>
    <lineage>
        <taxon>Bacteria</taxon>
        <taxon>Bacillati</taxon>
        <taxon>Actinomycetota</taxon>
        <taxon>Actinomycetes</taxon>
        <taxon>Streptosporangiales</taxon>
        <taxon>Nocardiopsidaceae</taxon>
        <taxon>Nocardiopsis</taxon>
    </lineage>
</organism>
<dbReference type="EMBL" id="JAAXPG010000002">
    <property type="protein sequence ID" value="NKY96576.1"/>
    <property type="molecule type" value="Genomic_DNA"/>
</dbReference>
<evidence type="ECO:0000259" key="1">
    <source>
        <dbReference type="SMART" id="SM00487"/>
    </source>
</evidence>
<protein>
    <submittedName>
        <fullName evidence="2">DEAD/DEAH box helicase</fullName>
    </submittedName>
</protein>
<name>A0A7X6M8K9_9ACTN</name>
<dbReference type="SUPFAM" id="SSF52540">
    <property type="entry name" value="P-loop containing nucleoside triphosphate hydrolases"/>
    <property type="match status" value="2"/>
</dbReference>
<sequence>MAIALKPHQQQTVDFITSRPHCGIWLDMGGGKTLSTLAALMQLRPVGHILVVAPVAIARSTWIEEIEKWQMPIRTRSLIVDDNDRQLSKDERLARFAEIATDPPSMYFINQEMLTQSSQSTRVLVAAPDAAGSVPVSSEAQAVLDLGRALGPLKQDELVSAVIAAAVDRGEKPAAKARVAAWIKELLKASRLVRETVKCRSCSSEGCRQCRFGLVDQMLFDETEPTWPFRTVIIDESQGFKSHSSSRFQALKAIRPTVDRFIELTGTPAANGLEGLWSQMYLLDGGEALGHNITAFRGRWFTPKMVPGTNTPAKWMPNPDAESEIHRAIGHLVMSAENTELNLPGRTVEDVTVRLAPDLMEDYKSFKRELVLDIVDDNLLQAAREAFDQWLAMSAPEAQVIRAELSGLTGDDHEDVYQGHLQRFLDANRMSLVTTVVAQNEAVLTSKLLQYASGTLYTSDPDDPSTKGRYEVVHTAKAEMAEYLIRNNGGSPVLLAYHFRSDKEQLLTRLKGAGIRAEEFDGSRRMVRRWNAGQVEVMLVHPASAGHGLNLQGGGHTLIWYTLPFSLEHYLQTNKRLDRPGQTRPVTIYRLLTKGTHDDRMPGVLREKKNTQDTLLDAVSMQRRDDLKLAALSDELADDIRALAPA</sequence>
<dbReference type="Gene3D" id="3.40.50.300">
    <property type="entry name" value="P-loop containing nucleotide triphosphate hydrolases"/>
    <property type="match status" value="1"/>
</dbReference>
<keyword evidence="2" id="KW-0378">Hydrolase</keyword>
<comment type="caution">
    <text evidence="2">The sequence shown here is derived from an EMBL/GenBank/DDBJ whole genome shotgun (WGS) entry which is preliminary data.</text>
</comment>
<reference evidence="2 3" key="1">
    <citation type="submission" date="2020-04" db="EMBL/GenBank/DDBJ databases">
        <title>MicrobeNet Type strains.</title>
        <authorList>
            <person name="Nicholson A.C."/>
        </authorList>
    </citation>
    <scope>NUCLEOTIDE SEQUENCE [LARGE SCALE GENOMIC DNA]</scope>
    <source>
        <strain evidence="2 3">ATCC 23612</strain>
    </source>
</reference>